<name>A0A915KPF9_ROMCU</name>
<keyword evidence="1" id="KW-1185">Reference proteome</keyword>
<accession>A0A915KPF9</accession>
<organism evidence="1 2">
    <name type="scientific">Romanomermis culicivorax</name>
    <name type="common">Nematode worm</name>
    <dbReference type="NCBI Taxonomy" id="13658"/>
    <lineage>
        <taxon>Eukaryota</taxon>
        <taxon>Metazoa</taxon>
        <taxon>Ecdysozoa</taxon>
        <taxon>Nematoda</taxon>
        <taxon>Enoplea</taxon>
        <taxon>Dorylaimia</taxon>
        <taxon>Mermithida</taxon>
        <taxon>Mermithoidea</taxon>
        <taxon>Mermithidae</taxon>
        <taxon>Romanomermis</taxon>
    </lineage>
</organism>
<dbReference type="Proteomes" id="UP000887565">
    <property type="component" value="Unplaced"/>
</dbReference>
<evidence type="ECO:0000313" key="2">
    <source>
        <dbReference type="WBParaSite" id="nRc.2.0.1.t40757-RA"/>
    </source>
</evidence>
<protein>
    <submittedName>
        <fullName evidence="2">Secreted protein</fullName>
    </submittedName>
</protein>
<dbReference type="WBParaSite" id="nRc.2.0.1.t40757-RA">
    <property type="protein sequence ID" value="nRc.2.0.1.t40757-RA"/>
    <property type="gene ID" value="nRc.2.0.1.g40757"/>
</dbReference>
<reference evidence="2" key="1">
    <citation type="submission" date="2022-11" db="UniProtKB">
        <authorList>
            <consortium name="WormBaseParasite"/>
        </authorList>
    </citation>
    <scope>IDENTIFICATION</scope>
</reference>
<evidence type="ECO:0000313" key="1">
    <source>
        <dbReference type="Proteomes" id="UP000887565"/>
    </source>
</evidence>
<dbReference type="AlphaFoldDB" id="A0A915KPF9"/>
<sequence length="125" mass="14414">MKIEKLVSGKSSTCATRLYLVLLIVVYRSYCLRSTGYLAPEPSQGPNWSLPSSRLRTCSFTYLSTIRKRKITTKSKQWCQTCLKAGSHGDILCNIYPTYMLRHIRDISMLIKIVRCKRARHKPDI</sequence>
<proteinExistence type="predicted"/>